<reference evidence="1" key="1">
    <citation type="submission" date="2022-02" db="EMBL/GenBank/DDBJ databases">
        <title>Plant Genome Project.</title>
        <authorList>
            <person name="Zhang R.-G."/>
        </authorList>
    </citation>
    <scope>NUCLEOTIDE SEQUENCE</scope>
    <source>
        <strain evidence="1">AT1</strain>
    </source>
</reference>
<evidence type="ECO:0000313" key="1">
    <source>
        <dbReference type="EMBL" id="KAI8569966.1"/>
    </source>
</evidence>
<gene>
    <name evidence="1" type="ORF">RHMOL_Rhmol02G0318900</name>
</gene>
<evidence type="ECO:0000313" key="2">
    <source>
        <dbReference type="Proteomes" id="UP001062846"/>
    </source>
</evidence>
<organism evidence="1 2">
    <name type="scientific">Rhododendron molle</name>
    <name type="common">Chinese azalea</name>
    <name type="synonym">Azalea mollis</name>
    <dbReference type="NCBI Taxonomy" id="49168"/>
    <lineage>
        <taxon>Eukaryota</taxon>
        <taxon>Viridiplantae</taxon>
        <taxon>Streptophyta</taxon>
        <taxon>Embryophyta</taxon>
        <taxon>Tracheophyta</taxon>
        <taxon>Spermatophyta</taxon>
        <taxon>Magnoliopsida</taxon>
        <taxon>eudicotyledons</taxon>
        <taxon>Gunneridae</taxon>
        <taxon>Pentapetalae</taxon>
        <taxon>asterids</taxon>
        <taxon>Ericales</taxon>
        <taxon>Ericaceae</taxon>
        <taxon>Ericoideae</taxon>
        <taxon>Rhodoreae</taxon>
        <taxon>Rhododendron</taxon>
    </lineage>
</organism>
<protein>
    <submittedName>
        <fullName evidence="1">Uncharacterized protein</fullName>
    </submittedName>
</protein>
<keyword evidence="2" id="KW-1185">Reference proteome</keyword>
<accession>A0ACC0PWK0</accession>
<dbReference type="Proteomes" id="UP001062846">
    <property type="component" value="Chromosome 2"/>
</dbReference>
<comment type="caution">
    <text evidence="1">The sequence shown here is derived from an EMBL/GenBank/DDBJ whole genome shotgun (WGS) entry which is preliminary data.</text>
</comment>
<name>A0ACC0PWK0_RHOML</name>
<sequence length="80" mass="8579">MRTMLSTKSAKKATIAASNAQSWHRSVSIGSIVNCGIIVITRHQQIVCAVDCLINLLLDSIPSFGLGMLSASLYIIGLLY</sequence>
<proteinExistence type="predicted"/>
<dbReference type="EMBL" id="CM046389">
    <property type="protein sequence ID" value="KAI8569966.1"/>
    <property type="molecule type" value="Genomic_DNA"/>
</dbReference>